<organism evidence="2 3">
    <name type="scientific">Yaravirus sp. 'brasiliensis'</name>
    <dbReference type="NCBI Taxonomy" id="2739681"/>
    <lineage>
        <taxon>Viruses</taxon>
        <taxon>Varidnaviria</taxon>
        <taxon>Bamfordvirae</taxon>
        <taxon>Nucleocytoviricota</taxon>
        <taxon>Mriyaviricetes</taxon>
        <taxon>Yaraviridae</taxon>
        <taxon>Yaravirus</taxon>
        <taxon>Yaravirus brasiliense</taxon>
    </lineage>
</organism>
<dbReference type="Proteomes" id="UP000830293">
    <property type="component" value="Segment"/>
</dbReference>
<evidence type="ECO:0000313" key="2">
    <source>
        <dbReference type="EMBL" id="QKE44422.1"/>
    </source>
</evidence>
<keyword evidence="3" id="KW-1185">Reference proteome</keyword>
<accession>A0AAE7E245</accession>
<evidence type="ECO:0000313" key="3">
    <source>
        <dbReference type="Proteomes" id="UP000830293"/>
    </source>
</evidence>
<protein>
    <submittedName>
        <fullName evidence="2">Uncharacterized protein</fullName>
    </submittedName>
</protein>
<reference evidence="2" key="1">
    <citation type="submission" date="2020-04" db="EMBL/GenBank/DDBJ databases">
        <title>A mysterious 80 nm amoeba virus with a near complete 'ORFan genome' challenges the classification of DNA viruses.</title>
        <authorList>
            <person name="Boratto P.V.M."/>
            <person name="Oliveira G.P."/>
            <person name="Machado T.B."/>
            <person name="Andrade A.C.S.P."/>
            <person name="Baudoin J.P."/>
            <person name="Klose T."/>
            <person name="Azza S."/>
            <person name="Decloquement P."/>
            <person name="Chabriere E."/>
            <person name="Colson P."/>
            <person name="Levasseur A."/>
            <person name="La Scola B."/>
            <person name="Abrahao J.S."/>
        </authorList>
    </citation>
    <scope>NUCLEOTIDE SEQUENCE</scope>
    <source>
        <strain evidence="2">BHMG</strain>
    </source>
</reference>
<feature type="compositionally biased region" description="Basic and acidic residues" evidence="1">
    <location>
        <begin position="242"/>
        <end position="258"/>
    </location>
</feature>
<feature type="compositionally biased region" description="Basic and acidic residues" evidence="1">
    <location>
        <begin position="210"/>
        <end position="229"/>
    </location>
</feature>
<name>A0AAE7E245_9VIRU</name>
<dbReference type="GeneID" id="80539305"/>
<feature type="compositionally biased region" description="Gly residues" evidence="1">
    <location>
        <begin position="192"/>
        <end position="209"/>
    </location>
</feature>
<dbReference type="EMBL" id="MT293574">
    <property type="protein sequence ID" value="QKE44422.1"/>
    <property type="molecule type" value="Genomic_DNA"/>
</dbReference>
<proteinExistence type="predicted"/>
<evidence type="ECO:0000256" key="1">
    <source>
        <dbReference type="SAM" id="MobiDB-lite"/>
    </source>
</evidence>
<sequence length="282" mass="30328">MSAPDAGTLLVQRLLNFMNFHHEIGKRAIELKIPAANDEFPAEKRQEVVDYLTAVAVKAHENGIEMIKSIPAPLVFQLLQTNFMNSLDRCEEIMNNSLNTRELLLKHITAIAAEKEPNQMILSALVTVNECGTDEELHKLRRYLQCFVETTVGSDLAAAKKRFEDNKDYYLKQRETAKALFEDNVRSGHVGFDGDGLHAGGVGEGAGGDGEGRAEEEGGEGKGKEKEGEAFVEGEPSSGHDLGADHSGSEGAAGERDAPTGCSHSVCAAAEEGCCKRSGPSA</sequence>
<feature type="region of interest" description="Disordered" evidence="1">
    <location>
        <begin position="192"/>
        <end position="262"/>
    </location>
</feature>
<dbReference type="RefSeq" id="YP_010800669.1">
    <property type="nucleotide sequence ID" value="NC_076895.1"/>
</dbReference>
<dbReference type="KEGG" id="vg:80539305"/>